<dbReference type="PROSITE" id="PS50014">
    <property type="entry name" value="BROMODOMAIN_2"/>
    <property type="match status" value="1"/>
</dbReference>
<dbReference type="Gene3D" id="3.30.40.10">
    <property type="entry name" value="Zinc/RING finger domain, C3HC4 (zinc finger)"/>
    <property type="match status" value="2"/>
</dbReference>
<name>A0ABQ9FR88_TEGGR</name>
<dbReference type="InterPro" id="IPR013083">
    <property type="entry name" value="Znf_RING/FYVE/PHD"/>
</dbReference>
<evidence type="ECO:0000256" key="6">
    <source>
        <dbReference type="PROSITE-ProRule" id="PRU00146"/>
    </source>
</evidence>
<evidence type="ECO:0000259" key="9">
    <source>
        <dbReference type="PROSITE" id="PS50016"/>
    </source>
</evidence>
<dbReference type="CDD" id="cd15560">
    <property type="entry name" value="PHD2_3_BPTF"/>
    <property type="match status" value="1"/>
</dbReference>
<evidence type="ECO:0000256" key="2">
    <source>
        <dbReference type="ARBA" id="ARBA00022771"/>
    </source>
</evidence>
<dbReference type="Pfam" id="PF00628">
    <property type="entry name" value="PHD"/>
    <property type="match status" value="2"/>
</dbReference>
<reference evidence="10 11" key="1">
    <citation type="submission" date="2022-12" db="EMBL/GenBank/DDBJ databases">
        <title>Chromosome-level genome of Tegillarca granosa.</title>
        <authorList>
            <person name="Kim J."/>
        </authorList>
    </citation>
    <scope>NUCLEOTIDE SEQUENCE [LARGE SCALE GENOMIC DNA]</scope>
    <source>
        <strain evidence="10">Teg-2019</strain>
        <tissue evidence="10">Adductor muscle</tissue>
    </source>
</reference>
<keyword evidence="11" id="KW-1185">Reference proteome</keyword>
<dbReference type="InterPro" id="IPR001965">
    <property type="entry name" value="Znf_PHD"/>
</dbReference>
<keyword evidence="4 5" id="KW-0103">Bromodomain</keyword>
<feature type="region of interest" description="Disordered" evidence="7">
    <location>
        <begin position="1"/>
        <end position="23"/>
    </location>
</feature>
<evidence type="ECO:0000256" key="4">
    <source>
        <dbReference type="ARBA" id="ARBA00023117"/>
    </source>
</evidence>
<protein>
    <submittedName>
        <fullName evidence="10">Uncharacterized protein</fullName>
    </submittedName>
</protein>
<dbReference type="Gene3D" id="1.20.920.10">
    <property type="entry name" value="Bromodomain-like"/>
    <property type="match status" value="1"/>
</dbReference>
<comment type="caution">
    <text evidence="10">The sequence shown here is derived from an EMBL/GenBank/DDBJ whole genome shotgun (WGS) entry which is preliminary data.</text>
</comment>
<evidence type="ECO:0000256" key="1">
    <source>
        <dbReference type="ARBA" id="ARBA00022723"/>
    </source>
</evidence>
<dbReference type="PANTHER" id="PTHR45975:SF2">
    <property type="entry name" value="NUCLEOSOME-REMODELING FACTOR SUBUNIT BPTF"/>
    <property type="match status" value="1"/>
</dbReference>
<evidence type="ECO:0000313" key="11">
    <source>
        <dbReference type="Proteomes" id="UP001217089"/>
    </source>
</evidence>
<evidence type="ECO:0000256" key="7">
    <source>
        <dbReference type="SAM" id="MobiDB-lite"/>
    </source>
</evidence>
<evidence type="ECO:0000256" key="5">
    <source>
        <dbReference type="PROSITE-ProRule" id="PRU00035"/>
    </source>
</evidence>
<dbReference type="InterPro" id="IPR001487">
    <property type="entry name" value="Bromodomain"/>
</dbReference>
<organism evidence="10 11">
    <name type="scientific">Tegillarca granosa</name>
    <name type="common">Malaysian cockle</name>
    <name type="synonym">Anadara granosa</name>
    <dbReference type="NCBI Taxonomy" id="220873"/>
    <lineage>
        <taxon>Eukaryota</taxon>
        <taxon>Metazoa</taxon>
        <taxon>Spiralia</taxon>
        <taxon>Lophotrochozoa</taxon>
        <taxon>Mollusca</taxon>
        <taxon>Bivalvia</taxon>
        <taxon>Autobranchia</taxon>
        <taxon>Pteriomorphia</taxon>
        <taxon>Arcoida</taxon>
        <taxon>Arcoidea</taxon>
        <taxon>Arcidae</taxon>
        <taxon>Tegillarca</taxon>
    </lineage>
</organism>
<evidence type="ECO:0000313" key="10">
    <source>
        <dbReference type="EMBL" id="KAJ8318671.1"/>
    </source>
</evidence>
<dbReference type="PRINTS" id="PR00503">
    <property type="entry name" value="BROMODOMAIN"/>
</dbReference>
<dbReference type="Pfam" id="PF00439">
    <property type="entry name" value="Bromodomain"/>
    <property type="match status" value="1"/>
</dbReference>
<gene>
    <name evidence="10" type="ORF">KUTeg_003762</name>
</gene>
<keyword evidence="1" id="KW-0479">Metal-binding</keyword>
<dbReference type="InterPro" id="IPR036427">
    <property type="entry name" value="Bromodomain-like_sf"/>
</dbReference>
<keyword evidence="2 6" id="KW-0863">Zinc-finger</keyword>
<dbReference type="SMART" id="SM00249">
    <property type="entry name" value="PHD"/>
    <property type="match status" value="2"/>
</dbReference>
<dbReference type="SUPFAM" id="SSF47370">
    <property type="entry name" value="Bromodomain"/>
    <property type="match status" value="1"/>
</dbReference>
<dbReference type="EMBL" id="JARBDR010000214">
    <property type="protein sequence ID" value="KAJ8318671.1"/>
    <property type="molecule type" value="Genomic_DNA"/>
</dbReference>
<dbReference type="SUPFAM" id="SSF57903">
    <property type="entry name" value="FYVE/PHD zinc finger"/>
    <property type="match status" value="2"/>
</dbReference>
<dbReference type="Proteomes" id="UP001217089">
    <property type="component" value="Unassembled WGS sequence"/>
</dbReference>
<evidence type="ECO:0000259" key="8">
    <source>
        <dbReference type="PROSITE" id="PS50014"/>
    </source>
</evidence>
<dbReference type="InterPro" id="IPR019787">
    <property type="entry name" value="Znf_PHD-finger"/>
</dbReference>
<evidence type="ECO:0000256" key="3">
    <source>
        <dbReference type="ARBA" id="ARBA00022833"/>
    </source>
</evidence>
<dbReference type="InterPro" id="IPR038028">
    <property type="entry name" value="BPTF"/>
</dbReference>
<dbReference type="PANTHER" id="PTHR45975">
    <property type="entry name" value="NUCLEOSOME-REMODELING FACTOR SUBUNIT BPTF"/>
    <property type="match status" value="1"/>
</dbReference>
<accession>A0ABQ9FR88</accession>
<proteinExistence type="predicted"/>
<dbReference type="InterPro" id="IPR011011">
    <property type="entry name" value="Znf_FYVE_PHD"/>
</dbReference>
<feature type="domain" description="PHD-type" evidence="9">
    <location>
        <begin position="175"/>
        <end position="242"/>
    </location>
</feature>
<dbReference type="PROSITE" id="PS50016">
    <property type="entry name" value="ZF_PHD_2"/>
    <property type="match status" value="1"/>
</dbReference>
<feature type="domain" description="Bromo" evidence="8">
    <location>
        <begin position="269"/>
        <end position="303"/>
    </location>
</feature>
<keyword evidence="3" id="KW-0862">Zinc</keyword>
<sequence length="303" mass="35204">MERKEREEKKKVKKQEHEEEKQKRIMVAKLQGTLFKHKEILKKDILKKRSLMEKNLQQDIQIEVAETIKKQPKIQPMMVLPSSVTPALTTQVKNTTVVNKTPAPQVTDDMKPPKKKKQKIISTGAKGINPKEKLYCVCRTPYDDTKFYIGCDLCSNWFHGSCVNISESKAKTIDSYVCIDCKQQQETAVEELYCLCRTPYDDTQFYIGCDRCQDWFHGRCVGVSQAEADSMDTYICPNCQRKEQEDPMSQKILTDKDYETLKRLNKSLQSHKMAWPFLDKVDPDEVPDYYQVIKDPMGIQIDL</sequence>